<name>A0A1V6UZD7_9EURO</name>
<accession>A0A1V6UZD7</accession>
<dbReference type="Proteomes" id="UP000191500">
    <property type="component" value="Unassembled WGS sequence"/>
</dbReference>
<gene>
    <name evidence="1" type="ORF">PENCOP_c003G00517</name>
</gene>
<evidence type="ECO:0000313" key="1">
    <source>
        <dbReference type="EMBL" id="OQE43599.1"/>
    </source>
</evidence>
<organism evidence="1 2">
    <name type="scientific">Penicillium coprophilum</name>
    <dbReference type="NCBI Taxonomy" id="36646"/>
    <lineage>
        <taxon>Eukaryota</taxon>
        <taxon>Fungi</taxon>
        <taxon>Dikarya</taxon>
        <taxon>Ascomycota</taxon>
        <taxon>Pezizomycotina</taxon>
        <taxon>Eurotiomycetes</taxon>
        <taxon>Eurotiomycetidae</taxon>
        <taxon>Eurotiales</taxon>
        <taxon>Aspergillaceae</taxon>
        <taxon>Penicillium</taxon>
    </lineage>
</organism>
<dbReference type="AlphaFoldDB" id="A0A1V6UZD7"/>
<proteinExistence type="predicted"/>
<keyword evidence="2" id="KW-1185">Reference proteome</keyword>
<dbReference type="EMBL" id="MDDG01000003">
    <property type="protein sequence ID" value="OQE43599.1"/>
    <property type="molecule type" value="Genomic_DNA"/>
</dbReference>
<comment type="caution">
    <text evidence="1">The sequence shown here is derived from an EMBL/GenBank/DDBJ whole genome shotgun (WGS) entry which is preliminary data.</text>
</comment>
<protein>
    <submittedName>
        <fullName evidence="1">Uncharacterized protein</fullName>
    </submittedName>
</protein>
<evidence type="ECO:0000313" key="2">
    <source>
        <dbReference type="Proteomes" id="UP000191500"/>
    </source>
</evidence>
<sequence length="130" mass="14455">MSTSQSPSAGDMPGTTTYINIDLMTQGSYWRPNDIYQPQIWAEPRKPLCDCPSHNERQWPLQFAELIIAPCTFRCPFCNGFNKAGKIRLMASNLRRHINKTHIEGHPARFGTLVVAAGVIGSQGVIPRSA</sequence>
<reference evidence="2" key="1">
    <citation type="journal article" date="2017" name="Nat. Microbiol.">
        <title>Global analysis of biosynthetic gene clusters reveals vast potential of secondary metabolite production in Penicillium species.</title>
        <authorList>
            <person name="Nielsen J.C."/>
            <person name="Grijseels S."/>
            <person name="Prigent S."/>
            <person name="Ji B."/>
            <person name="Dainat J."/>
            <person name="Nielsen K.F."/>
            <person name="Frisvad J.C."/>
            <person name="Workman M."/>
            <person name="Nielsen J."/>
        </authorList>
    </citation>
    <scope>NUCLEOTIDE SEQUENCE [LARGE SCALE GENOMIC DNA]</scope>
    <source>
        <strain evidence="2">IBT 31321</strain>
    </source>
</reference>